<dbReference type="PANTHER" id="PTHR31357:SF5">
    <property type="entry name" value="SERPENTINE RECEPTOR CLASS ALPHA-1-RELATED"/>
    <property type="match status" value="1"/>
</dbReference>
<protein>
    <submittedName>
        <fullName evidence="8">Uncharacterized protein</fullName>
    </submittedName>
</protein>
<dbReference type="Proteomes" id="UP000887575">
    <property type="component" value="Unassembled WGS sequence"/>
</dbReference>
<dbReference type="GO" id="GO:0004930">
    <property type="term" value="F:G protein-coupled receptor activity"/>
    <property type="evidence" value="ECO:0007669"/>
    <property type="project" value="InterPro"/>
</dbReference>
<feature type="transmembrane region" description="Helical" evidence="6">
    <location>
        <begin position="168"/>
        <end position="185"/>
    </location>
</feature>
<dbReference type="GO" id="GO:0016020">
    <property type="term" value="C:membrane"/>
    <property type="evidence" value="ECO:0007669"/>
    <property type="project" value="UniProtKB-SubCell"/>
</dbReference>
<keyword evidence="4 6" id="KW-0472">Membrane</keyword>
<evidence type="ECO:0000256" key="3">
    <source>
        <dbReference type="ARBA" id="ARBA00022989"/>
    </source>
</evidence>
<feature type="transmembrane region" description="Helical" evidence="6">
    <location>
        <begin position="91"/>
        <end position="117"/>
    </location>
</feature>
<evidence type="ECO:0000256" key="1">
    <source>
        <dbReference type="ARBA" id="ARBA00004141"/>
    </source>
</evidence>
<dbReference type="WBParaSite" id="MBELARI_LOCUS11747">
    <property type="protein sequence ID" value="MBELARI_LOCUS11747"/>
    <property type="gene ID" value="MBELARI_LOCUS11747"/>
</dbReference>
<evidence type="ECO:0000256" key="4">
    <source>
        <dbReference type="ARBA" id="ARBA00023136"/>
    </source>
</evidence>
<feature type="transmembrane region" description="Helical" evidence="6">
    <location>
        <begin position="52"/>
        <end position="71"/>
    </location>
</feature>
<keyword evidence="3 6" id="KW-1133">Transmembrane helix</keyword>
<keyword evidence="7" id="KW-1185">Reference proteome</keyword>
<evidence type="ECO:0000256" key="5">
    <source>
        <dbReference type="ARBA" id="ARBA00037994"/>
    </source>
</evidence>
<evidence type="ECO:0000313" key="8">
    <source>
        <dbReference type="WBParaSite" id="MBELARI_LOCUS11747"/>
    </source>
</evidence>
<name>A0AAF3ECR6_9BILA</name>
<evidence type="ECO:0000256" key="6">
    <source>
        <dbReference type="SAM" id="Phobius"/>
    </source>
</evidence>
<dbReference type="PANTHER" id="PTHR31357">
    <property type="entry name" value="SERPENTINE RECEPTOR CLASS ALPHA-10"/>
    <property type="match status" value="1"/>
</dbReference>
<evidence type="ECO:0000313" key="7">
    <source>
        <dbReference type="Proteomes" id="UP000887575"/>
    </source>
</evidence>
<organism evidence="7 8">
    <name type="scientific">Mesorhabditis belari</name>
    <dbReference type="NCBI Taxonomy" id="2138241"/>
    <lineage>
        <taxon>Eukaryota</taxon>
        <taxon>Metazoa</taxon>
        <taxon>Ecdysozoa</taxon>
        <taxon>Nematoda</taxon>
        <taxon>Chromadorea</taxon>
        <taxon>Rhabditida</taxon>
        <taxon>Rhabditina</taxon>
        <taxon>Rhabditomorpha</taxon>
        <taxon>Rhabditoidea</taxon>
        <taxon>Rhabditidae</taxon>
        <taxon>Mesorhabditinae</taxon>
        <taxon>Mesorhabditis</taxon>
    </lineage>
</organism>
<feature type="transmembrane region" description="Helical" evidence="6">
    <location>
        <begin position="14"/>
        <end position="40"/>
    </location>
</feature>
<sequence length="252" mass="28784">MDCSFDYSLISHPLYITALSSHVISSIFTLISATLVLLICKNTHALNGSIRVQLYTLFFFTFLHSIVLGSFQLFHLIRDQIFSTRNDCSILLPSSFCCLFRIPFAFSIAGLVLCWFSCAIDRCIASIFPKMRDSRLEFTAKGLVSMTANKTNFVDPMLYVVIDMHCYVVPYFTICLPFLFALMVWRGKRIRRGRIATMVGEKRDGRAGAEAHFSAMEIMWKSRVSIGGNGWENEEKKRKKPFEKIRVISARP</sequence>
<dbReference type="InterPro" id="IPR000344">
    <property type="entry name" value="7TM_GPCR_serpentine_rcpt_Sra"/>
</dbReference>
<dbReference type="GO" id="GO:0004984">
    <property type="term" value="F:olfactory receptor activity"/>
    <property type="evidence" value="ECO:0007669"/>
    <property type="project" value="TreeGrafter"/>
</dbReference>
<keyword evidence="2 6" id="KW-0812">Transmembrane</keyword>
<dbReference type="AlphaFoldDB" id="A0AAF3ECR6"/>
<accession>A0AAF3ECR6</accession>
<proteinExistence type="inferred from homology"/>
<reference evidence="8" key="1">
    <citation type="submission" date="2024-02" db="UniProtKB">
        <authorList>
            <consortium name="WormBaseParasite"/>
        </authorList>
    </citation>
    <scope>IDENTIFICATION</scope>
</reference>
<comment type="subcellular location">
    <subcellularLocation>
        <location evidence="1">Membrane</location>
        <topology evidence="1">Multi-pass membrane protein</topology>
    </subcellularLocation>
</comment>
<dbReference type="InterPro" id="IPR051080">
    <property type="entry name" value="Nematode_rcpt-like_serp_alpha"/>
</dbReference>
<comment type="similarity">
    <text evidence="5">Belongs to the nematode receptor-like protein sra family.</text>
</comment>
<dbReference type="Pfam" id="PF02117">
    <property type="entry name" value="7TM_GPCR_Sra"/>
    <property type="match status" value="1"/>
</dbReference>
<evidence type="ECO:0000256" key="2">
    <source>
        <dbReference type="ARBA" id="ARBA00022692"/>
    </source>
</evidence>